<dbReference type="Pfam" id="PF00608">
    <property type="entry name" value="Adeno_shaft"/>
    <property type="match status" value="7"/>
</dbReference>
<evidence type="ECO:0000256" key="4">
    <source>
        <dbReference type="ARBA" id="ARBA00022561"/>
    </source>
</evidence>
<dbReference type="SUPFAM" id="SSF49835">
    <property type="entry name" value="Virus attachment protein globular domain"/>
    <property type="match status" value="1"/>
</dbReference>
<evidence type="ECO:0000256" key="10">
    <source>
        <dbReference type="ARBA" id="ARBA00023165"/>
    </source>
</evidence>
<dbReference type="Pfam" id="PF00541">
    <property type="entry name" value="Adeno_knob"/>
    <property type="match status" value="1"/>
</dbReference>
<evidence type="ECO:0000259" key="13">
    <source>
        <dbReference type="Pfam" id="PF00541"/>
    </source>
</evidence>
<evidence type="ECO:0000256" key="7">
    <source>
        <dbReference type="ARBA" id="ARBA00022804"/>
    </source>
</evidence>
<dbReference type="GO" id="GO:0046718">
    <property type="term" value="P:symbiont entry into host cell"/>
    <property type="evidence" value="ECO:0007669"/>
    <property type="project" value="UniProtKB-KW"/>
</dbReference>
<dbReference type="EMBL" id="MH399791">
    <property type="protein sequence ID" value="QBB10435.1"/>
    <property type="molecule type" value="Genomic_DNA"/>
</dbReference>
<evidence type="ECO:0000256" key="11">
    <source>
        <dbReference type="ARBA" id="ARBA00023296"/>
    </source>
</evidence>
<keyword evidence="6" id="KW-0945">Host-virus interaction</keyword>
<dbReference type="Proteomes" id="UP000319867">
    <property type="component" value="Segment"/>
</dbReference>
<reference evidence="16" key="1">
    <citation type="submission" date="2016-07" db="EMBL/GenBank/DDBJ databases">
        <title>Whole genome sequence analysis of infectious canine hepatitis virus from Italy.</title>
        <authorList>
            <person name="Mangone I."/>
            <person name="Marcacci M."/>
            <person name="Leone A."/>
            <person name="Teodori L."/>
            <person name="Orsini M."/>
            <person name="Di Sabatino D."/>
            <person name="Lorusso A."/>
        </authorList>
    </citation>
    <scope>NUCLEOTIDE SEQUENCE [LARGE SCALE GENOMIC DNA]</scope>
</reference>
<evidence type="ECO:0000256" key="3">
    <source>
        <dbReference type="ARBA" id="ARBA00006685"/>
    </source>
</evidence>
<dbReference type="InterPro" id="IPR000939">
    <property type="entry name" value="Adenobir_fibre_prot_rpt/shaft"/>
</dbReference>
<reference evidence="14" key="2">
    <citation type="submission" date="2016-07" db="EMBL/GenBank/DDBJ databases">
        <title>Whole genome sequence analysis of infectious canine hepatitis virus from Italy.</title>
        <authorList>
            <person name="Mangone I."/>
            <person name="Marcacci M."/>
            <person name="Leone A."/>
            <person name="Teodori L."/>
            <person name="Orsini M."/>
            <person name="Di Sabatino D."/>
        </authorList>
    </citation>
    <scope>NUCLEOTIDE SEQUENCE</scope>
    <source>
        <strain evidence="14">CAdV-1 ITL2015</strain>
    </source>
</reference>
<dbReference type="Gene3D" id="2.10.25.20">
    <property type="entry name" value="reovirus attachment protein sigma1, domain 1"/>
    <property type="match status" value="3"/>
</dbReference>
<accession>A0A1J0MUM9</accession>
<evidence type="ECO:0000313" key="15">
    <source>
        <dbReference type="EMBL" id="QBB10435.1"/>
    </source>
</evidence>
<dbReference type="PRINTS" id="PR00307">
    <property type="entry name" value="ADENOVSFIBRE"/>
</dbReference>
<dbReference type="SUPFAM" id="SSF51225">
    <property type="entry name" value="Fibre shaft of virus attachment proteins"/>
    <property type="match status" value="3"/>
</dbReference>
<sequence>MKRTRSALPANFDPVYPYDAPKPSTQPPFFNDRKGLTESSPGTLAVNISPPLTFSNLGAIKLSTGAGLILKEGKLEANIGPGLTTNQEGQITVEKDSDGLTFTSPLHKIDNTVSLSIGEGLEDESGTLKVNFPSPPPPLLFSPPLAEAGGTVSLPLQESMQVTEGKLGVKPTTYSPPLQKTDQQVSLRVGPGLTVLNGQLQAVQPPATTYKEPLLETENSVSLKVGAGLAVQDGALVATPPNVTFSAPLEKNGNAVSVRVGAGLSIQGNALVATTSPTLTFAYPLIKNNNHITLSAGSGLRVSGGSLTVATGPGLSHINGTIAAVIGAGLKFENNAILAKLGNGLTIRDGAIEAVAPQPSFTPVTLWTGPDPNVNASINGTPVIRSFISLTRDSNLVTVNASFTGEGSYQSVSPTQSQFSLILEFNQFGQLMSTGNLNSTTTWGEKPWGNNTVQVQPSHTWKLCMPNREVYSTPAATLTSCGLNSIAHDGAPNRSIDCMLIINKLAGAATYTLTFRFLNFNKLSSSTVFKTDVLTFTYVGENQ</sequence>
<dbReference type="InterPro" id="IPR000978">
    <property type="entry name" value="Adeno_fibre_knob"/>
</dbReference>
<evidence type="ECO:0000256" key="1">
    <source>
        <dbReference type="ARBA" id="ARBA00004147"/>
    </source>
</evidence>
<dbReference type="InterPro" id="IPR008982">
    <property type="entry name" value="Adenovirus_pIV-like_att"/>
</dbReference>
<keyword evidence="4" id="KW-0167">Capsid protein</keyword>
<evidence type="ECO:0000256" key="2">
    <source>
        <dbReference type="ARBA" id="ARBA00004328"/>
    </source>
</evidence>
<keyword evidence="7" id="KW-1161">Viral attachment to host cell</keyword>
<reference evidence="15" key="3">
    <citation type="submission" date="2018-05" db="EMBL/GenBank/DDBJ databases">
        <title>Canine Adenovirus type 1 infection in a juvenile fox in Southern Italy.</title>
        <authorList>
            <person name="Dowgier G."/>
            <person name="Decaro N."/>
        </authorList>
    </citation>
    <scope>NUCLEOTIDE SEQUENCE</scope>
    <source>
        <strain evidence="15">Fox/466/2017/ITA</strain>
    </source>
</reference>
<feature type="domain" description="Adenoviral fibre protein knob" evidence="13">
    <location>
        <begin position="363"/>
        <end position="541"/>
    </location>
</feature>
<dbReference type="Gene3D" id="2.60.90.10">
    <property type="entry name" value="Adenovirus pIV-related, attachment domain"/>
    <property type="match status" value="1"/>
</dbReference>
<evidence type="ECO:0000313" key="16">
    <source>
        <dbReference type="Proteomes" id="UP000319867"/>
    </source>
</evidence>
<dbReference type="GO" id="GO:0098671">
    <property type="term" value="P:adhesion receptor-mediated virion attachment to host cell"/>
    <property type="evidence" value="ECO:0007669"/>
    <property type="project" value="UniProtKB-KW"/>
</dbReference>
<evidence type="ECO:0000256" key="8">
    <source>
        <dbReference type="ARBA" id="ARBA00022844"/>
    </source>
</evidence>
<keyword evidence="8" id="KW-0946">Virion</keyword>
<evidence type="ECO:0000256" key="6">
    <source>
        <dbReference type="ARBA" id="ARBA00022581"/>
    </source>
</evidence>
<evidence type="ECO:0000313" key="14">
    <source>
        <dbReference type="EMBL" id="APD29225.1"/>
    </source>
</evidence>
<keyword evidence="10" id="KW-1233">Viral attachment to host adhesion receptor</keyword>
<dbReference type="InterPro" id="IPR009013">
    <property type="entry name" value="Attachment_protein_shaft_sf"/>
</dbReference>
<comment type="similarity">
    <text evidence="3">Belongs to the adenoviridae fiber family.</text>
</comment>
<evidence type="ECO:0000256" key="12">
    <source>
        <dbReference type="SAM" id="MobiDB-lite"/>
    </source>
</evidence>
<keyword evidence="11" id="KW-1160">Virus entry into host cell</keyword>
<dbReference type="GO" id="GO:0042025">
    <property type="term" value="C:host cell nucleus"/>
    <property type="evidence" value="ECO:0007669"/>
    <property type="project" value="UniProtKB-SubCell"/>
</dbReference>
<proteinExistence type="inferred from homology"/>
<evidence type="ECO:0000256" key="5">
    <source>
        <dbReference type="ARBA" id="ARBA00022562"/>
    </source>
</evidence>
<organism evidence="14 16">
    <name type="scientific">Canine mastadenovirus A</name>
    <dbReference type="NCBI Taxonomy" id="10537"/>
    <lineage>
        <taxon>Viruses</taxon>
        <taxon>Varidnaviria</taxon>
        <taxon>Bamfordvirae</taxon>
        <taxon>Preplasmiviricota</taxon>
        <taxon>Polisuviricotina</taxon>
        <taxon>Pharingeaviricetes</taxon>
        <taxon>Rowavirales</taxon>
        <taxon>Adenoviridae</taxon>
        <taxon>Mastadenovirus</taxon>
        <taxon>Mastadenovirus canidae</taxon>
    </lineage>
</organism>
<evidence type="ECO:0000256" key="9">
    <source>
        <dbReference type="ARBA" id="ARBA00022921"/>
    </source>
</evidence>
<keyword evidence="5" id="KW-1048">Host nucleus</keyword>
<dbReference type="GO" id="GO:0019028">
    <property type="term" value="C:viral capsid"/>
    <property type="evidence" value="ECO:0007669"/>
    <property type="project" value="UniProtKB-KW"/>
</dbReference>
<dbReference type="Gene3D" id="6.20.10.20">
    <property type="match status" value="1"/>
</dbReference>
<name>A0A1J0MUM9_9ADEN</name>
<feature type="region of interest" description="Disordered" evidence="12">
    <location>
        <begin position="1"/>
        <end position="36"/>
    </location>
</feature>
<dbReference type="EMBL" id="KX545420">
    <property type="protein sequence ID" value="APD29225.1"/>
    <property type="molecule type" value="Genomic_DNA"/>
</dbReference>
<keyword evidence="9" id="KW-0426">Late protein</keyword>
<protein>
    <submittedName>
        <fullName evidence="15">Fiber</fullName>
    </submittedName>
    <submittedName>
        <fullName evidence="14">Orf25</fullName>
    </submittedName>
</protein>
<gene>
    <name evidence="15" type="primary">L5</name>
</gene>
<dbReference type="InterPro" id="IPR000931">
    <property type="entry name" value="Adeno_fibre"/>
</dbReference>
<dbReference type="GO" id="GO:0007155">
    <property type="term" value="P:cell adhesion"/>
    <property type="evidence" value="ECO:0007669"/>
    <property type="project" value="InterPro"/>
</dbReference>
<comment type="subcellular location">
    <subcellularLocation>
        <location evidence="1">Host nucleus</location>
    </subcellularLocation>
    <subcellularLocation>
        <location evidence="2">Virion</location>
    </subcellularLocation>
</comment>